<evidence type="ECO:0000256" key="9">
    <source>
        <dbReference type="SAM" id="Phobius"/>
    </source>
</evidence>
<dbReference type="GO" id="GO:0005506">
    <property type="term" value="F:iron ion binding"/>
    <property type="evidence" value="ECO:0007669"/>
    <property type="project" value="InterPro"/>
</dbReference>
<evidence type="ECO:0000313" key="10">
    <source>
        <dbReference type="EMBL" id="TKW53229.1"/>
    </source>
</evidence>
<dbReference type="CDD" id="cd11041">
    <property type="entry name" value="CYP503A1-like"/>
    <property type="match status" value="1"/>
</dbReference>
<evidence type="ECO:0000256" key="8">
    <source>
        <dbReference type="PIRSR" id="PIRSR602401-1"/>
    </source>
</evidence>
<dbReference type="Pfam" id="PF00067">
    <property type="entry name" value="p450"/>
    <property type="match status" value="2"/>
</dbReference>
<dbReference type="AlphaFoldDB" id="A0A4U6XDF5"/>
<dbReference type="PANTHER" id="PTHR46206:SF2">
    <property type="entry name" value="CYTOCHROME P450 MONOOXYGENASE AUSG-RELATED"/>
    <property type="match status" value="1"/>
</dbReference>
<dbReference type="SUPFAM" id="SSF48264">
    <property type="entry name" value="Cytochrome P450"/>
    <property type="match status" value="2"/>
</dbReference>
<keyword evidence="5" id="KW-0560">Oxidoreductase</keyword>
<protein>
    <submittedName>
        <fullName evidence="10">Isotrichodermin C-15 hydroxylase</fullName>
    </submittedName>
</protein>
<dbReference type="EMBL" id="PJEX01000195">
    <property type="protein sequence ID" value="TKW53229.1"/>
    <property type="molecule type" value="Genomic_DNA"/>
</dbReference>
<comment type="similarity">
    <text evidence="2">Belongs to the cytochrome P450 family.</text>
</comment>
<gene>
    <name evidence="10" type="primary">TRI11</name>
    <name evidence="10" type="ORF">CTA1_6095</name>
</gene>
<feature type="transmembrane region" description="Helical" evidence="9">
    <location>
        <begin position="16"/>
        <end position="33"/>
    </location>
</feature>
<evidence type="ECO:0000256" key="6">
    <source>
        <dbReference type="ARBA" id="ARBA00023004"/>
    </source>
</evidence>
<evidence type="ECO:0000256" key="4">
    <source>
        <dbReference type="ARBA" id="ARBA00022723"/>
    </source>
</evidence>
<evidence type="ECO:0000256" key="2">
    <source>
        <dbReference type="ARBA" id="ARBA00010617"/>
    </source>
</evidence>
<keyword evidence="7" id="KW-0503">Monooxygenase</keyword>
<accession>A0A4U6XDF5</accession>
<dbReference type="PRINTS" id="PR00463">
    <property type="entry name" value="EP450I"/>
</dbReference>
<keyword evidence="9" id="KW-0472">Membrane</keyword>
<evidence type="ECO:0000256" key="7">
    <source>
        <dbReference type="ARBA" id="ARBA00023033"/>
    </source>
</evidence>
<name>A0A4U6XDF5_9PEZI</name>
<dbReference type="InterPro" id="IPR001128">
    <property type="entry name" value="Cyt_P450"/>
</dbReference>
<dbReference type="InterPro" id="IPR036396">
    <property type="entry name" value="Cyt_P450_sf"/>
</dbReference>
<keyword evidence="4 8" id="KW-0479">Metal-binding</keyword>
<dbReference type="InterPro" id="IPR017972">
    <property type="entry name" value="Cyt_P450_CS"/>
</dbReference>
<keyword evidence="6 8" id="KW-0408">Iron</keyword>
<evidence type="ECO:0000313" key="11">
    <source>
        <dbReference type="Proteomes" id="UP000310108"/>
    </source>
</evidence>
<dbReference type="GO" id="GO:0004497">
    <property type="term" value="F:monooxygenase activity"/>
    <property type="evidence" value="ECO:0007669"/>
    <property type="project" value="InterPro"/>
</dbReference>
<keyword evidence="9" id="KW-1133">Transmembrane helix</keyword>
<comment type="cofactor">
    <cofactor evidence="1 8">
        <name>heme</name>
        <dbReference type="ChEBI" id="CHEBI:30413"/>
    </cofactor>
</comment>
<dbReference type="Gene3D" id="1.10.630.10">
    <property type="entry name" value="Cytochrome P450"/>
    <property type="match status" value="2"/>
</dbReference>
<dbReference type="CDD" id="cd11058">
    <property type="entry name" value="CYP60B-like"/>
    <property type="match status" value="1"/>
</dbReference>
<organism evidence="10 11">
    <name type="scientific">Colletotrichum tanaceti</name>
    <dbReference type="NCBI Taxonomy" id="1306861"/>
    <lineage>
        <taxon>Eukaryota</taxon>
        <taxon>Fungi</taxon>
        <taxon>Dikarya</taxon>
        <taxon>Ascomycota</taxon>
        <taxon>Pezizomycotina</taxon>
        <taxon>Sordariomycetes</taxon>
        <taxon>Hypocreomycetidae</taxon>
        <taxon>Glomerellales</taxon>
        <taxon>Glomerellaceae</taxon>
        <taxon>Colletotrichum</taxon>
        <taxon>Colletotrichum destructivum species complex</taxon>
    </lineage>
</organism>
<evidence type="ECO:0000256" key="5">
    <source>
        <dbReference type="ARBA" id="ARBA00023002"/>
    </source>
</evidence>
<evidence type="ECO:0000256" key="1">
    <source>
        <dbReference type="ARBA" id="ARBA00001971"/>
    </source>
</evidence>
<comment type="caution">
    <text evidence="10">The sequence shown here is derived from an EMBL/GenBank/DDBJ whole genome shotgun (WGS) entry which is preliminary data.</text>
</comment>
<keyword evidence="11" id="KW-1185">Reference proteome</keyword>
<keyword evidence="3 8" id="KW-0349">Heme</keyword>
<dbReference type="PROSITE" id="PS00086">
    <property type="entry name" value="CYTOCHROME_P450"/>
    <property type="match status" value="2"/>
</dbReference>
<feature type="binding site" description="axial binding residue" evidence="8">
    <location>
        <position position="934"/>
    </location>
    <ligand>
        <name>heme</name>
        <dbReference type="ChEBI" id="CHEBI:30413"/>
    </ligand>
    <ligandPart>
        <name>Fe</name>
        <dbReference type="ChEBI" id="CHEBI:18248"/>
    </ligandPart>
</feature>
<dbReference type="OrthoDB" id="1844152at2759"/>
<sequence>MHSTEPLPKMLGIMPPYGYVVAAILFVFSWKALRPRKKDTSKASLTSLPILDQGEWWDLFNLKPVFNFYLDGRRALNRAIDQAGGKPFRILGPGRELVVLPPDYAEEIRNDKRLDFSKVVAQFISHDLPGFEGFASGLKDLPVVLDMCKYKLTRDLASVIEPLPHECQLALEDILEIPHGQDWQRVAIKKRLNLVVARLSARVFLGEELCRNAAWLDIAVSHITTGFMAALSLRMFPAFARPFAHWFLPPCRTLRSQVRQARDVIRPVILRRRRDEAAAVARGEPPVEFNDGIAWSDLYANDRSFDRVDLQLGLSIAAVHNTTDLLSQVVYDLASDPDMVERLREEASEVIGAMGWSKTSLYNLKLLDSVIKESMRIKPILTVAMPRQVTSQVTLADGLVLPQDTVIGVSAQRHWDANVYAEPHRFIGDRFLKMRQLPGKENVAQLVTTGPDHLGFGHGNHGCPGRFLAAAELKIVLAQLVLGYEWRAIRGREPRIQVIGVNLDSDPAALVAHVVWKLSYNVLFHPLRRYHGPTSWAASRIPYALACATGQAHKQVLRLHERYGDIVRVAPDELSICSPEAWKEVFGRRKTAAGEIAKDDVHYAEAKDSILGAPKDKHAQLRRILARGFSNRAMLDQEELIHSHVDQLFIILAEHEATKGWGVPVDINKLFDFVALDIITDLGLGASFHCLRTGRYHPWAQFFLDALPGIALATAMKHFKLVFGILMALAPKSLVRKHEDMVMLTNSMVEKRLSEADRPDLVQAMCQPVSGHERPLGVHEIKANSQILTMAGYDTTATALAGTTYLIATHGSVQAKLRQEVRGAFCEEREINISATKDLPYLTAVIDEALRMYPPGASGMPRKVGEQGDMVLNQYIPANTIISLWQYAMYHNRRNFSQPDSFIPERWLDVKESTDFSHDCKEAFQPFSFGPRDCIGRNLANAELGVILARLVWNFDFELAHKADEKNWLSQQKNYLLWERGPLQIRLRRRVGNTL</sequence>
<dbReference type="STRING" id="1306861.A0A4U6XDF5"/>
<proteinExistence type="inferred from homology"/>
<dbReference type="GO" id="GO:0020037">
    <property type="term" value="F:heme binding"/>
    <property type="evidence" value="ECO:0007669"/>
    <property type="project" value="InterPro"/>
</dbReference>
<dbReference type="PANTHER" id="PTHR46206">
    <property type="entry name" value="CYTOCHROME P450"/>
    <property type="match status" value="1"/>
</dbReference>
<dbReference type="PRINTS" id="PR00385">
    <property type="entry name" value="P450"/>
</dbReference>
<dbReference type="InterPro" id="IPR002401">
    <property type="entry name" value="Cyt_P450_E_grp-I"/>
</dbReference>
<dbReference type="GO" id="GO:0016705">
    <property type="term" value="F:oxidoreductase activity, acting on paired donors, with incorporation or reduction of molecular oxygen"/>
    <property type="evidence" value="ECO:0007669"/>
    <property type="project" value="InterPro"/>
</dbReference>
<reference evidence="10 11" key="1">
    <citation type="journal article" date="2019" name="PLoS ONE">
        <title>Comparative genome analysis indicates high evolutionary potential of pathogenicity genes in Colletotrichum tanaceti.</title>
        <authorList>
            <person name="Lelwala R.V."/>
            <person name="Korhonen P.K."/>
            <person name="Young N.D."/>
            <person name="Scott J.B."/>
            <person name="Ades P.A."/>
            <person name="Gasser R.B."/>
            <person name="Taylor P.W.J."/>
        </authorList>
    </citation>
    <scope>NUCLEOTIDE SEQUENCE [LARGE SCALE GENOMIC DNA]</scope>
    <source>
        <strain evidence="10">BRIP57314</strain>
    </source>
</reference>
<dbReference type="Proteomes" id="UP000310108">
    <property type="component" value="Unassembled WGS sequence"/>
</dbReference>
<keyword evidence="9" id="KW-0812">Transmembrane</keyword>
<evidence type="ECO:0000256" key="3">
    <source>
        <dbReference type="ARBA" id="ARBA00022617"/>
    </source>
</evidence>